<keyword evidence="2" id="KW-1185">Reference proteome</keyword>
<dbReference type="RefSeq" id="YP_009021180.1">
    <property type="nucleotide sequence ID" value="NC_023848.1"/>
</dbReference>
<dbReference type="Proteomes" id="UP000110868">
    <property type="component" value="Segment"/>
</dbReference>
<dbReference type="EMBL" id="KF938901">
    <property type="protein sequence ID" value="AHL67596.1"/>
    <property type="molecule type" value="Genomic_DNA"/>
</dbReference>
<sequence>MLNKVLKVDTAKLVDFHVPDVHCDGIIDRILSPEELVKLHQSNKSLYTQLVGCGYTRTVGLLHAFALWSSMSKTKDMKSFQHFMDCVKKVEWKDPALFVDFHTPKSKIGKCII</sequence>
<dbReference type="OrthoDB" id="17738at10239"/>
<reference evidence="1 2" key="1">
    <citation type="submission" date="2013-12" db="EMBL/GenBank/DDBJ databases">
        <authorList>
            <person name="Tong Y."/>
            <person name="Zhang J."/>
            <person name="Huang Y."/>
            <person name="Li S."/>
            <person name="Pei G."/>
            <person name="Zhang Z."/>
            <person name="Mi Z."/>
            <person name="An X."/>
        </authorList>
    </citation>
    <scope>NUCLEOTIDE SEQUENCE [LARGE SCALE GENOMIC DNA]</scope>
    <source>
        <strain evidence="1">AMIV</strain>
    </source>
</reference>
<evidence type="ECO:0000313" key="1">
    <source>
        <dbReference type="EMBL" id="AHL67596.1"/>
    </source>
</evidence>
<protein>
    <submittedName>
        <fullName evidence="1">Ribonucleotide-diphosphate reductase subunit alpha</fullName>
    </submittedName>
</protein>
<dbReference type="KEGG" id="vg:18938264"/>
<accession>W8R9R3</accession>
<name>W8R9R3_9VIRU</name>
<dbReference type="GeneID" id="18938264"/>
<evidence type="ECO:0000313" key="2">
    <source>
        <dbReference type="Proteomes" id="UP000110868"/>
    </source>
</evidence>
<organism evidence="1 2">
    <name type="scientific">Chloriridovirus anopheles1</name>
    <dbReference type="NCBI Taxonomy" id="1465751"/>
    <lineage>
        <taxon>Viruses</taxon>
        <taxon>Varidnaviria</taxon>
        <taxon>Bamfordvirae</taxon>
        <taxon>Nucleocytoviricota</taxon>
        <taxon>Megaviricetes</taxon>
        <taxon>Pimascovirales</taxon>
        <taxon>Pimascovirales incertae sedis</taxon>
        <taxon>Iridoviridae</taxon>
        <taxon>Betairidovirinae</taxon>
        <taxon>Chloriridovirus</taxon>
    </lineage>
</organism>
<proteinExistence type="predicted"/>
<gene>
    <name evidence="1" type="ORF">AMIV_103</name>
</gene>